<keyword evidence="3" id="KW-1185">Reference proteome</keyword>
<dbReference type="OrthoDB" id="3269050at2759"/>
<dbReference type="InterPro" id="IPR011009">
    <property type="entry name" value="Kinase-like_dom_sf"/>
</dbReference>
<name>A0A0C9Z9V2_9AGAM</name>
<dbReference type="EMBL" id="KN833849">
    <property type="protein sequence ID" value="KIK16708.1"/>
    <property type="molecule type" value="Genomic_DNA"/>
</dbReference>
<dbReference type="InterPro" id="IPR000719">
    <property type="entry name" value="Prot_kinase_dom"/>
</dbReference>
<dbReference type="PROSITE" id="PS50011">
    <property type="entry name" value="PROTEIN_KINASE_DOM"/>
    <property type="match status" value="1"/>
</dbReference>
<dbReference type="Proteomes" id="UP000054018">
    <property type="component" value="Unassembled WGS sequence"/>
</dbReference>
<evidence type="ECO:0000259" key="1">
    <source>
        <dbReference type="PROSITE" id="PS50011"/>
    </source>
</evidence>
<reference evidence="3" key="2">
    <citation type="submission" date="2015-01" db="EMBL/GenBank/DDBJ databases">
        <title>Evolutionary Origins and Diversification of the Mycorrhizal Mutualists.</title>
        <authorList>
            <consortium name="DOE Joint Genome Institute"/>
            <consortium name="Mycorrhizal Genomics Consortium"/>
            <person name="Kohler A."/>
            <person name="Kuo A."/>
            <person name="Nagy L.G."/>
            <person name="Floudas D."/>
            <person name="Copeland A."/>
            <person name="Barry K.W."/>
            <person name="Cichocki N."/>
            <person name="Veneault-Fourrey C."/>
            <person name="LaButti K."/>
            <person name="Lindquist E.A."/>
            <person name="Lipzen A."/>
            <person name="Lundell T."/>
            <person name="Morin E."/>
            <person name="Murat C."/>
            <person name="Riley R."/>
            <person name="Ohm R."/>
            <person name="Sun H."/>
            <person name="Tunlid A."/>
            <person name="Henrissat B."/>
            <person name="Grigoriev I.V."/>
            <person name="Hibbett D.S."/>
            <person name="Martin F."/>
        </authorList>
    </citation>
    <scope>NUCLEOTIDE SEQUENCE [LARGE SCALE GENOMIC DNA]</scope>
    <source>
        <strain evidence="3">441</strain>
    </source>
</reference>
<dbReference type="GO" id="GO:0004672">
    <property type="term" value="F:protein kinase activity"/>
    <property type="evidence" value="ECO:0007669"/>
    <property type="project" value="InterPro"/>
</dbReference>
<evidence type="ECO:0000313" key="3">
    <source>
        <dbReference type="Proteomes" id="UP000054018"/>
    </source>
</evidence>
<dbReference type="AlphaFoldDB" id="A0A0C9Z9V2"/>
<gene>
    <name evidence="2" type="ORF">PISMIDRAFT_253247</name>
</gene>
<protein>
    <recommendedName>
        <fullName evidence="1">Protein kinase domain-containing protein</fullName>
    </recommendedName>
</protein>
<dbReference type="SUPFAM" id="SSF56112">
    <property type="entry name" value="Protein kinase-like (PK-like)"/>
    <property type="match status" value="1"/>
</dbReference>
<accession>A0A0C9Z9V2</accession>
<evidence type="ECO:0000313" key="2">
    <source>
        <dbReference type="EMBL" id="KIK16708.1"/>
    </source>
</evidence>
<reference evidence="2 3" key="1">
    <citation type="submission" date="2014-04" db="EMBL/GenBank/DDBJ databases">
        <authorList>
            <consortium name="DOE Joint Genome Institute"/>
            <person name="Kuo A."/>
            <person name="Kohler A."/>
            <person name="Costa M.D."/>
            <person name="Nagy L.G."/>
            <person name="Floudas D."/>
            <person name="Copeland A."/>
            <person name="Barry K.W."/>
            <person name="Cichocki N."/>
            <person name="Veneault-Fourrey C."/>
            <person name="LaButti K."/>
            <person name="Lindquist E.A."/>
            <person name="Lipzen A."/>
            <person name="Lundell T."/>
            <person name="Morin E."/>
            <person name="Murat C."/>
            <person name="Sun H."/>
            <person name="Tunlid A."/>
            <person name="Henrissat B."/>
            <person name="Grigoriev I.V."/>
            <person name="Hibbett D.S."/>
            <person name="Martin F."/>
            <person name="Nordberg H.P."/>
            <person name="Cantor M.N."/>
            <person name="Hua S.X."/>
        </authorList>
    </citation>
    <scope>NUCLEOTIDE SEQUENCE [LARGE SCALE GENOMIC DNA]</scope>
    <source>
        <strain evidence="2 3">441</strain>
    </source>
</reference>
<dbReference type="PANTHER" id="PTHR37171">
    <property type="entry name" value="SERINE/THREONINE-PROTEIN KINASE YRZF-RELATED"/>
    <property type="match status" value="1"/>
</dbReference>
<dbReference type="Gene3D" id="1.10.510.10">
    <property type="entry name" value="Transferase(Phosphotransferase) domain 1"/>
    <property type="match status" value="1"/>
</dbReference>
<feature type="domain" description="Protein kinase" evidence="1">
    <location>
        <begin position="31"/>
        <end position="300"/>
    </location>
</feature>
<sequence>MSPAAQAEDGSFPTDCPLTVRLDGVTDSATFYVIRSFLPFTKAQVYLVRPEPKADLPSRVVLKVYDPRFLDDRYPATDRVPNRPWTLHAESAAAQKRAQVASGKVDDDFHIDLLYDEEEADPSLWEEHFFRLMMECFESELEAYKRLKDMQGRTIPKLYGAGRLLPKPPDSRAIEPRALLIEYIPGVLLSDIDPTLVRPELYKPLIAAVAALSKHGVFHDDVNQNNILFTPAQAPNRAVLIDFGCAALRDAEEPDEEWDQAVQFANDVGRLRLSLEQKLGIKLDVDQAAAPAASSDAKAD</sequence>
<organism evidence="2 3">
    <name type="scientific">Pisolithus microcarpus 441</name>
    <dbReference type="NCBI Taxonomy" id="765257"/>
    <lineage>
        <taxon>Eukaryota</taxon>
        <taxon>Fungi</taxon>
        <taxon>Dikarya</taxon>
        <taxon>Basidiomycota</taxon>
        <taxon>Agaricomycotina</taxon>
        <taxon>Agaricomycetes</taxon>
        <taxon>Agaricomycetidae</taxon>
        <taxon>Boletales</taxon>
        <taxon>Sclerodermatineae</taxon>
        <taxon>Pisolithaceae</taxon>
        <taxon>Pisolithus</taxon>
    </lineage>
</organism>
<proteinExistence type="predicted"/>
<dbReference type="GO" id="GO:0005524">
    <property type="term" value="F:ATP binding"/>
    <property type="evidence" value="ECO:0007669"/>
    <property type="project" value="InterPro"/>
</dbReference>
<dbReference type="InterPro" id="IPR052396">
    <property type="entry name" value="Meiotic_Drive_Suppr_Kinase"/>
</dbReference>
<dbReference type="PANTHER" id="PTHR37171:SF1">
    <property type="entry name" value="SERINE_THREONINE-PROTEIN KINASE YRZF-RELATED"/>
    <property type="match status" value="1"/>
</dbReference>
<dbReference type="HOGENOM" id="CLU_054599_1_0_1"/>